<dbReference type="InterPro" id="IPR001849">
    <property type="entry name" value="PH_domain"/>
</dbReference>
<feature type="region of interest" description="Disordered" evidence="2">
    <location>
        <begin position="363"/>
        <end position="429"/>
    </location>
</feature>
<feature type="compositionally biased region" description="Polar residues" evidence="2">
    <location>
        <begin position="413"/>
        <end position="424"/>
    </location>
</feature>
<dbReference type="InterPro" id="IPR008936">
    <property type="entry name" value="Rho_GTPase_activation_prot"/>
</dbReference>
<dbReference type="Gene3D" id="2.30.42.10">
    <property type="match status" value="1"/>
</dbReference>
<protein>
    <recommendedName>
        <fullName evidence="7">Rho GTPase activating protein 23</fullName>
    </recommendedName>
</protein>
<dbReference type="Gene3D" id="2.30.29.30">
    <property type="entry name" value="Pleckstrin-homology domain (PH domain)/Phosphotyrosine-binding domain (PTB)"/>
    <property type="match status" value="1"/>
</dbReference>
<dbReference type="PANTHER" id="PTHR23175:SF5">
    <property type="entry name" value="RHO GTPASE-ACTIVATING PROTEIN 23"/>
    <property type="match status" value="1"/>
</dbReference>
<evidence type="ECO:0000313" key="5">
    <source>
        <dbReference type="EMBL" id="MEQ2161270.1"/>
    </source>
</evidence>
<feature type="compositionally biased region" description="Basic and acidic residues" evidence="2">
    <location>
        <begin position="276"/>
        <end position="286"/>
    </location>
</feature>
<evidence type="ECO:0000259" key="4">
    <source>
        <dbReference type="PROSITE" id="PS50106"/>
    </source>
</evidence>
<feature type="region of interest" description="Disordered" evidence="2">
    <location>
        <begin position="265"/>
        <end position="334"/>
    </location>
</feature>
<dbReference type="PROSITE" id="PS50106">
    <property type="entry name" value="PDZ"/>
    <property type="match status" value="1"/>
</dbReference>
<dbReference type="CDD" id="cd01253">
    <property type="entry name" value="PH_ARHGAP21-like"/>
    <property type="match status" value="1"/>
</dbReference>
<feature type="domain" description="PH" evidence="3">
    <location>
        <begin position="660"/>
        <end position="767"/>
    </location>
</feature>
<dbReference type="SMART" id="SM00233">
    <property type="entry name" value="PH"/>
    <property type="match status" value="1"/>
</dbReference>
<feature type="domain" description="PDZ" evidence="4">
    <location>
        <begin position="1"/>
        <end position="57"/>
    </location>
</feature>
<evidence type="ECO:0008006" key="7">
    <source>
        <dbReference type="Google" id="ProtNLM"/>
    </source>
</evidence>
<reference evidence="5 6" key="1">
    <citation type="submission" date="2021-06" db="EMBL/GenBank/DDBJ databases">
        <authorList>
            <person name="Palmer J.M."/>
        </authorList>
    </citation>
    <scope>NUCLEOTIDE SEQUENCE [LARGE SCALE GENOMIC DNA]</scope>
    <source>
        <strain evidence="5 6">GA_2019</strain>
        <tissue evidence="5">Muscle</tissue>
    </source>
</reference>
<accession>A0ABV0MQ89</accession>
<feature type="region of interest" description="Disordered" evidence="2">
    <location>
        <begin position="467"/>
        <end position="493"/>
    </location>
</feature>
<dbReference type="Proteomes" id="UP001476798">
    <property type="component" value="Unassembled WGS sequence"/>
</dbReference>
<comment type="caution">
    <text evidence="5">The sequence shown here is derived from an EMBL/GenBank/DDBJ whole genome shotgun (WGS) entry which is preliminary data.</text>
</comment>
<dbReference type="PANTHER" id="PTHR23175">
    <property type="entry name" value="PDZ DOMAIN-CONTAINING PROTEIN"/>
    <property type="match status" value="1"/>
</dbReference>
<dbReference type="InterPro" id="IPR036034">
    <property type="entry name" value="PDZ_sf"/>
</dbReference>
<organism evidence="5 6">
    <name type="scientific">Goodea atripinnis</name>
    <dbReference type="NCBI Taxonomy" id="208336"/>
    <lineage>
        <taxon>Eukaryota</taxon>
        <taxon>Metazoa</taxon>
        <taxon>Chordata</taxon>
        <taxon>Craniata</taxon>
        <taxon>Vertebrata</taxon>
        <taxon>Euteleostomi</taxon>
        <taxon>Actinopterygii</taxon>
        <taxon>Neopterygii</taxon>
        <taxon>Teleostei</taxon>
        <taxon>Neoteleostei</taxon>
        <taxon>Acanthomorphata</taxon>
        <taxon>Ovalentaria</taxon>
        <taxon>Atherinomorphae</taxon>
        <taxon>Cyprinodontiformes</taxon>
        <taxon>Goodeidae</taxon>
        <taxon>Goodea</taxon>
    </lineage>
</organism>
<evidence type="ECO:0000259" key="3">
    <source>
        <dbReference type="PROSITE" id="PS50003"/>
    </source>
</evidence>
<dbReference type="SUPFAM" id="SSF50729">
    <property type="entry name" value="PH domain-like"/>
    <property type="match status" value="1"/>
</dbReference>
<feature type="non-terminal residue" evidence="5">
    <location>
        <position position="1"/>
    </location>
</feature>
<dbReference type="EMBL" id="JAHRIO010010419">
    <property type="protein sequence ID" value="MEQ2161270.1"/>
    <property type="molecule type" value="Genomic_DNA"/>
</dbReference>
<dbReference type="SUPFAM" id="SSF48350">
    <property type="entry name" value="GTPase activation domain, GAP"/>
    <property type="match status" value="1"/>
</dbReference>
<feature type="region of interest" description="Disordered" evidence="2">
    <location>
        <begin position="129"/>
        <end position="244"/>
    </location>
</feature>
<gene>
    <name evidence="5" type="ORF">GOODEAATRI_008062</name>
</gene>
<dbReference type="InterPro" id="IPR001478">
    <property type="entry name" value="PDZ"/>
</dbReference>
<name>A0ABV0MQ89_9TELE</name>
<feature type="compositionally biased region" description="Polar residues" evidence="2">
    <location>
        <begin position="297"/>
        <end position="311"/>
    </location>
</feature>
<dbReference type="SUPFAM" id="SSF50156">
    <property type="entry name" value="PDZ domain-like"/>
    <property type="match status" value="1"/>
</dbReference>
<dbReference type="SMART" id="SM00228">
    <property type="entry name" value="PDZ"/>
    <property type="match status" value="1"/>
</dbReference>
<dbReference type="Gene3D" id="1.10.555.10">
    <property type="entry name" value="Rho GTPase activation protein"/>
    <property type="match status" value="2"/>
</dbReference>
<evidence type="ECO:0000256" key="1">
    <source>
        <dbReference type="ARBA" id="ARBA00022468"/>
    </source>
</evidence>
<keyword evidence="6" id="KW-1185">Reference proteome</keyword>
<dbReference type="Pfam" id="PF00169">
    <property type="entry name" value="PH"/>
    <property type="match status" value="1"/>
</dbReference>
<evidence type="ECO:0000313" key="6">
    <source>
        <dbReference type="Proteomes" id="UP001476798"/>
    </source>
</evidence>
<proteinExistence type="predicted"/>
<dbReference type="InterPro" id="IPR011993">
    <property type="entry name" value="PH-like_dom_sf"/>
</dbReference>
<feature type="compositionally biased region" description="Basic and acidic residues" evidence="2">
    <location>
        <begin position="325"/>
        <end position="334"/>
    </location>
</feature>
<sequence>FQKERLEPMDTIFVKNVREKGPAHKAGLCTGDRLVKVNGESVLGKTYSQVITLIQNSNVSTRRSTFEQFLSETFHAYSQNAYLTGNEAFAGGAKNLPQPPPFCYPRTRTSPHPGAPLCSPMGQNHLDNRSCWPGSSSPSSPLDNRSGVASPASWQEGQAGEPGEVGQSSPARHTEESLYGMTSQQPQGQTRRRSYSSSFSSGGLQFSPLQVHHPNHQSAGSSQAQPCKSSSTWTSPPMPPVRHRRNECCHQALSDWYYSQLPEHSGRSMQTRHRSYSQDRLSESRRQQQRAGDWPHSASQDTLFLLQQSGQGPQGEPYWSTGDWEAGHDRGRSDYTRTRSENLLAQHNCHGRSLEMLDRASAGLVSPRSERQPWPQQASQPPHRTDAYPRTRCHTIVASTPVPRPSQSKHHPQTNNQTHSQPHQRPTLHSRWLPAGQSMDEQQVGYRSYSPSFYRKTGRILQQAHSFRDPSYSGPHLNWNPVPKSGPPEGSSAPLFASASTALTSVSPDSQDRVYRPTNHERERGAVDEPAEMAAQTQEVVLRQKPPTGRKNVNRHPHYGITMDELEPALFTPDPKDTNTHPGSVEELAPRKANGNLAPLSLEDDSLASIPFIGKLIAALSSLLMSAFIVFVSILSLRGCHSVFLLSSPSYGNRRRRSYSYHIIPELQKVGSGIRPWKRVYSILRSHSLFLYKDKREAVLRGASIGGAAEDEQPINIRGCLVDIAYSETKRKHALRLTTQDFCEYLLQAEDREDMLNWIKVIRESNKTDNEVRGHTYESSPPKSPWGINIMKKSKKAGPKAFGVRLEECQPGTNNKFIPMIVEFCCGLVEEMGLEYTGIYRVPGNNAIVLLLQEQLNKGMDINPAEEMEPRNLALVFGPTLVRTSEDNMKDMVTHMPDRYKIVETLVQHTPVDTEDVQPAPNIDHLLSNIGRTALLGEASECTLDPESQLILTAGHSDSLILHAFCFSINVAPIIRLLYPHSWLLWDSRCCYF</sequence>
<dbReference type="InterPro" id="IPR041489">
    <property type="entry name" value="PDZ_6"/>
</dbReference>
<dbReference type="Pfam" id="PF17820">
    <property type="entry name" value="PDZ_6"/>
    <property type="match status" value="1"/>
</dbReference>
<feature type="compositionally biased region" description="Polar residues" evidence="2">
    <location>
        <begin position="216"/>
        <end position="228"/>
    </location>
</feature>
<evidence type="ECO:0000256" key="2">
    <source>
        <dbReference type="SAM" id="MobiDB-lite"/>
    </source>
</evidence>
<keyword evidence="1" id="KW-0343">GTPase activation</keyword>
<feature type="compositionally biased region" description="Polar residues" evidence="2">
    <location>
        <begin position="180"/>
        <end position="189"/>
    </location>
</feature>
<dbReference type="PROSITE" id="PS50003">
    <property type="entry name" value="PH_DOMAIN"/>
    <property type="match status" value="1"/>
</dbReference>